<feature type="binding site" evidence="6">
    <location>
        <begin position="168"/>
        <end position="173"/>
    </location>
    <ligand>
        <name>NAD(+)</name>
        <dbReference type="ChEBI" id="CHEBI:57540"/>
    </ligand>
</feature>
<evidence type="ECO:0000256" key="4">
    <source>
        <dbReference type="ARBA" id="ARBA00023027"/>
    </source>
</evidence>
<comment type="cofactor">
    <cofactor evidence="6">
        <name>a divalent metal cation</name>
        <dbReference type="ChEBI" id="CHEBI:60240"/>
    </cofactor>
</comment>
<comment type="function">
    <text evidence="6">Involved in the regulation of the intracellular balance of NAD and NADP, and is a key enzyme in the biosynthesis of NADP. Catalyzes specifically the phosphorylation on 2'-hydroxyl of the adenosine moiety of NAD to yield NADP.</text>
</comment>
<comment type="catalytic activity">
    <reaction evidence="5 6">
        <text>NAD(+) + ATP = ADP + NADP(+) + H(+)</text>
        <dbReference type="Rhea" id="RHEA:18629"/>
        <dbReference type="ChEBI" id="CHEBI:15378"/>
        <dbReference type="ChEBI" id="CHEBI:30616"/>
        <dbReference type="ChEBI" id="CHEBI:57540"/>
        <dbReference type="ChEBI" id="CHEBI:58349"/>
        <dbReference type="ChEBI" id="CHEBI:456216"/>
        <dbReference type="EC" id="2.7.1.23"/>
    </reaction>
</comment>
<keyword evidence="2 6" id="KW-0418">Kinase</keyword>
<sequence length="277" mass="29559">MGERHVMVIRHLSRPDLEKTADNIAQELRSHGITPVDETYSGAVEIVIALGGDGTLLGAARYARAQAVPLIGINLGHTGFLTEVEPDRISEVIDHIVAGSYTVQSRMTVDVTVTLPDGKAINDWALNEAAILSTDRAHPSHLGLGIDKRGITTYGADGLIVATPSGSTAYSFSAGGPIVWPDVEAVVVSPLGAHGLFTRPLVVSPDSTMEISVLPDQRTPMQLWLDGLRCHEVPPASSMRATKGKAPVMLAQILDTPFSGRLVHKFQLPVKGWRSLG</sequence>
<gene>
    <name evidence="6" type="primary">nadK</name>
    <name evidence="7" type="ORF">L0M99_02900</name>
</gene>
<evidence type="ECO:0000256" key="6">
    <source>
        <dbReference type="HAMAP-Rule" id="MF_00361"/>
    </source>
</evidence>
<proteinExistence type="inferred from homology"/>
<name>A0AAJ1BAT3_9ACTO</name>
<feature type="binding site" evidence="6">
    <location>
        <begin position="53"/>
        <end position="54"/>
    </location>
    <ligand>
        <name>NAD(+)</name>
        <dbReference type="ChEBI" id="CHEBI:57540"/>
    </ligand>
</feature>
<dbReference type="Gene3D" id="3.40.50.10330">
    <property type="entry name" value="Probable inorganic polyphosphate/atp-NAD kinase, domain 1"/>
    <property type="match status" value="1"/>
</dbReference>
<dbReference type="Gene3D" id="2.60.200.30">
    <property type="entry name" value="Probable inorganic polyphosphate/atp-NAD kinase, domain 2"/>
    <property type="match status" value="1"/>
</dbReference>
<dbReference type="GO" id="GO:0046872">
    <property type="term" value="F:metal ion binding"/>
    <property type="evidence" value="ECO:0007669"/>
    <property type="project" value="UniProtKB-UniRule"/>
</dbReference>
<dbReference type="Pfam" id="PF20143">
    <property type="entry name" value="NAD_kinase_C"/>
    <property type="match status" value="1"/>
</dbReference>
<protein>
    <recommendedName>
        <fullName evidence="6">NAD kinase</fullName>
        <ecNumber evidence="6">2.7.1.23</ecNumber>
    </recommendedName>
    <alternativeName>
        <fullName evidence="6">ATP-dependent NAD kinase</fullName>
    </alternativeName>
</protein>
<dbReference type="InterPro" id="IPR017438">
    <property type="entry name" value="ATP-NAD_kinase_N"/>
</dbReference>
<feature type="binding site" evidence="6">
    <location>
        <begin position="127"/>
        <end position="128"/>
    </location>
    <ligand>
        <name>NAD(+)</name>
        <dbReference type="ChEBI" id="CHEBI:57540"/>
    </ligand>
</feature>
<keyword evidence="1 6" id="KW-0808">Transferase</keyword>
<dbReference type="GO" id="GO:0051287">
    <property type="term" value="F:NAD binding"/>
    <property type="evidence" value="ECO:0007669"/>
    <property type="project" value="UniProtKB-ARBA"/>
</dbReference>
<dbReference type="AlphaFoldDB" id="A0AAJ1BAT3"/>
<feature type="binding site" evidence="6">
    <location>
        <position position="138"/>
    </location>
    <ligand>
        <name>NAD(+)</name>
        <dbReference type="ChEBI" id="CHEBI:57540"/>
    </ligand>
</feature>
<comment type="similarity">
    <text evidence="6">Belongs to the NAD kinase family.</text>
</comment>
<dbReference type="InterPro" id="IPR002504">
    <property type="entry name" value="NADK"/>
</dbReference>
<evidence type="ECO:0000256" key="2">
    <source>
        <dbReference type="ARBA" id="ARBA00022777"/>
    </source>
</evidence>
<dbReference type="GO" id="GO:0019674">
    <property type="term" value="P:NAD+ metabolic process"/>
    <property type="evidence" value="ECO:0007669"/>
    <property type="project" value="InterPro"/>
</dbReference>
<comment type="subcellular location">
    <subcellularLocation>
        <location evidence="6">Cytoplasm</location>
    </subcellularLocation>
</comment>
<evidence type="ECO:0000256" key="5">
    <source>
        <dbReference type="ARBA" id="ARBA00047925"/>
    </source>
</evidence>
<keyword evidence="6" id="KW-0963">Cytoplasm</keyword>
<dbReference type="Pfam" id="PF01513">
    <property type="entry name" value="NAD_kinase"/>
    <property type="match status" value="1"/>
</dbReference>
<dbReference type="GO" id="GO:0005737">
    <property type="term" value="C:cytoplasm"/>
    <property type="evidence" value="ECO:0007669"/>
    <property type="project" value="UniProtKB-SubCell"/>
</dbReference>
<keyword evidence="3 6" id="KW-0521">NADP</keyword>
<feature type="binding site" evidence="6">
    <location>
        <position position="157"/>
    </location>
    <ligand>
        <name>NAD(+)</name>
        <dbReference type="ChEBI" id="CHEBI:57540"/>
    </ligand>
</feature>
<organism evidence="7 8">
    <name type="scientific">Varibaculum cambriense</name>
    <dbReference type="NCBI Taxonomy" id="184870"/>
    <lineage>
        <taxon>Bacteria</taxon>
        <taxon>Bacillati</taxon>
        <taxon>Actinomycetota</taxon>
        <taxon>Actinomycetes</taxon>
        <taxon>Actinomycetales</taxon>
        <taxon>Actinomycetaceae</taxon>
        <taxon>Varibaculum</taxon>
    </lineage>
</organism>
<dbReference type="InterPro" id="IPR017437">
    <property type="entry name" value="ATP-NAD_kinase_PpnK-typ_C"/>
</dbReference>
<dbReference type="SUPFAM" id="SSF111331">
    <property type="entry name" value="NAD kinase/diacylglycerol kinase-like"/>
    <property type="match status" value="1"/>
</dbReference>
<evidence type="ECO:0000256" key="3">
    <source>
        <dbReference type="ARBA" id="ARBA00022857"/>
    </source>
</evidence>
<evidence type="ECO:0000313" key="7">
    <source>
        <dbReference type="EMBL" id="MCG4617445.1"/>
    </source>
</evidence>
<evidence type="ECO:0000313" key="8">
    <source>
        <dbReference type="Proteomes" id="UP001200537"/>
    </source>
</evidence>
<evidence type="ECO:0000256" key="1">
    <source>
        <dbReference type="ARBA" id="ARBA00022679"/>
    </source>
</evidence>
<dbReference type="InterPro" id="IPR016064">
    <property type="entry name" value="NAD/diacylglycerol_kinase_sf"/>
</dbReference>
<feature type="active site" description="Proton acceptor" evidence="6">
    <location>
        <position position="53"/>
    </location>
</feature>
<dbReference type="PANTHER" id="PTHR20275:SF0">
    <property type="entry name" value="NAD KINASE"/>
    <property type="match status" value="1"/>
</dbReference>
<dbReference type="RefSeq" id="WP_238127680.1">
    <property type="nucleotide sequence ID" value="NZ_JAGZVZ010000001.1"/>
</dbReference>
<keyword evidence="4 6" id="KW-0520">NAD</keyword>
<dbReference type="PANTHER" id="PTHR20275">
    <property type="entry name" value="NAD KINASE"/>
    <property type="match status" value="1"/>
</dbReference>
<comment type="caution">
    <text evidence="7">The sequence shown here is derived from an EMBL/GenBank/DDBJ whole genome shotgun (WGS) entry which is preliminary data.</text>
</comment>
<dbReference type="GO" id="GO:0006741">
    <property type="term" value="P:NADP+ biosynthetic process"/>
    <property type="evidence" value="ECO:0007669"/>
    <property type="project" value="UniProtKB-UniRule"/>
</dbReference>
<reference evidence="7" key="1">
    <citation type="submission" date="2022-01" db="EMBL/GenBank/DDBJ databases">
        <title>Collection of gut derived symbiotic bacterial strains cultured from healthy donors.</title>
        <authorList>
            <person name="Lin H."/>
            <person name="Kohout C."/>
            <person name="Waligurski E."/>
            <person name="Pamer E.G."/>
        </authorList>
    </citation>
    <scope>NUCLEOTIDE SEQUENCE</scope>
    <source>
        <strain evidence="7">DFI.7.46</strain>
    </source>
</reference>
<accession>A0AAJ1BAT3</accession>
<dbReference type="EC" id="2.7.1.23" evidence="6"/>
<keyword evidence="6" id="KW-0067">ATP-binding</keyword>
<dbReference type="HAMAP" id="MF_00361">
    <property type="entry name" value="NAD_kinase"/>
    <property type="match status" value="1"/>
</dbReference>
<dbReference type="GO" id="GO:0005524">
    <property type="term" value="F:ATP binding"/>
    <property type="evidence" value="ECO:0007669"/>
    <property type="project" value="UniProtKB-KW"/>
</dbReference>
<dbReference type="EMBL" id="JAKNHJ010000004">
    <property type="protein sequence ID" value="MCG4617445.1"/>
    <property type="molecule type" value="Genomic_DNA"/>
</dbReference>
<keyword evidence="6" id="KW-0547">Nucleotide-binding</keyword>
<dbReference type="Proteomes" id="UP001200537">
    <property type="component" value="Unassembled WGS sequence"/>
</dbReference>
<dbReference type="NCBIfam" id="NF002892">
    <property type="entry name" value="PRK03372.1"/>
    <property type="match status" value="1"/>
</dbReference>
<comment type="caution">
    <text evidence="6">Lacks conserved residue(s) required for the propagation of feature annotation.</text>
</comment>
<dbReference type="GO" id="GO:0003951">
    <property type="term" value="F:NAD+ kinase activity"/>
    <property type="evidence" value="ECO:0007669"/>
    <property type="project" value="UniProtKB-UniRule"/>
</dbReference>